<name>A0A9X9Q6E6_GULGU</name>
<dbReference type="EMBL" id="CYRY02042457">
    <property type="protein sequence ID" value="VCX34304.1"/>
    <property type="molecule type" value="Genomic_DNA"/>
</dbReference>
<evidence type="ECO:0000256" key="10">
    <source>
        <dbReference type="RuleBase" id="RU004973"/>
    </source>
</evidence>
<evidence type="ECO:0000256" key="2">
    <source>
        <dbReference type="ARBA" id="ARBA00007431"/>
    </source>
</evidence>
<sequence length="115" mass="13455">MFSRARMNAMQHLVEQLKLEVNMEKVKVFQAAAELQEYCMQNVCRDTLLIGIPARSNHFQEAQILCFILKAVGKKFTKECFKYNMMNNCLRSQQNTPLQPNDRPFLWSARIAKIL</sequence>
<feature type="domain" description="G protein gamma" evidence="11">
    <location>
        <begin position="3"/>
        <end position="69"/>
    </location>
</feature>
<dbReference type="InterPro" id="IPR015898">
    <property type="entry name" value="G-protein_gamma-like_dom"/>
</dbReference>
<dbReference type="PRINTS" id="PR00321">
    <property type="entry name" value="GPROTEING"/>
</dbReference>
<keyword evidence="8 10" id="KW-0449">Lipoprotein</keyword>
<keyword evidence="5" id="KW-0488">Methylation</keyword>
<dbReference type="InterPro" id="IPR001770">
    <property type="entry name" value="G-protein_gamma"/>
</dbReference>
<reference evidence="12 13" key="1">
    <citation type="submission" date="2018-10" db="EMBL/GenBank/DDBJ databases">
        <authorList>
            <person name="Ekblom R."/>
            <person name="Jareborg N."/>
        </authorList>
    </citation>
    <scope>NUCLEOTIDE SEQUENCE [LARGE SCALE GENOMIC DNA]</scope>
    <source>
        <tissue evidence="12">Muscle</tissue>
    </source>
</reference>
<evidence type="ECO:0000256" key="9">
    <source>
        <dbReference type="ARBA" id="ARBA00023289"/>
    </source>
</evidence>
<dbReference type="FunFam" id="4.10.260.10:FF:000001">
    <property type="entry name" value="Guanine nucleotide-binding protein subunit gamma"/>
    <property type="match status" value="1"/>
</dbReference>
<dbReference type="SMART" id="SM00224">
    <property type="entry name" value="GGL"/>
    <property type="match status" value="1"/>
</dbReference>
<dbReference type="Gene3D" id="4.10.260.10">
    <property type="entry name" value="Transducin (heterotrimeric G protein), gamma chain"/>
    <property type="match status" value="1"/>
</dbReference>
<dbReference type="Proteomes" id="UP000269945">
    <property type="component" value="Unassembled WGS sequence"/>
</dbReference>
<evidence type="ECO:0000313" key="12">
    <source>
        <dbReference type="EMBL" id="VCX34304.1"/>
    </source>
</evidence>
<dbReference type="GO" id="GO:0005834">
    <property type="term" value="C:heterotrimeric G-protein complex"/>
    <property type="evidence" value="ECO:0007669"/>
    <property type="project" value="InterPro"/>
</dbReference>
<proteinExistence type="inferred from homology"/>
<keyword evidence="7 10" id="KW-0807">Transducer</keyword>
<dbReference type="SUPFAM" id="SSF48670">
    <property type="entry name" value="Transducin (heterotrimeric G protein), gamma chain"/>
    <property type="match status" value="1"/>
</dbReference>
<comment type="caution">
    <text evidence="12">The sequence shown here is derived from an EMBL/GenBank/DDBJ whole genome shotgun (WGS) entry which is preliminary data.</text>
</comment>
<dbReference type="GO" id="GO:0007186">
    <property type="term" value="P:G protein-coupled receptor signaling pathway"/>
    <property type="evidence" value="ECO:0007669"/>
    <property type="project" value="InterPro"/>
</dbReference>
<evidence type="ECO:0000256" key="8">
    <source>
        <dbReference type="ARBA" id="ARBA00023288"/>
    </source>
</evidence>
<dbReference type="InterPro" id="IPR036284">
    <property type="entry name" value="GGL_sf"/>
</dbReference>
<evidence type="ECO:0000256" key="6">
    <source>
        <dbReference type="ARBA" id="ARBA00023136"/>
    </source>
</evidence>
<gene>
    <name evidence="12" type="ORF">BN2614_LOCUS1</name>
</gene>
<keyword evidence="4 10" id="KW-1003">Cell membrane</keyword>
<dbReference type="PANTHER" id="PTHR13809">
    <property type="entry name" value="GUANINE NUCLEOTIDE-BINDING PROTEIN GAMMA SUBUNIT"/>
    <property type="match status" value="1"/>
</dbReference>
<comment type="function">
    <text evidence="10">Guanine nucleotide-binding proteins (G proteins) are involved as a modulator or transducer in various transmembrane signaling systems. The beta and gamma chains are required for the GTPase activity, for replacement of GDP by GTP, and for G protein-effector interaction.</text>
</comment>
<evidence type="ECO:0000256" key="5">
    <source>
        <dbReference type="ARBA" id="ARBA00022481"/>
    </source>
</evidence>
<accession>A0A9X9Q6E6</accession>
<comment type="subunit">
    <text evidence="10">G proteins are composed of 3 units; alpha, beta and gamma.</text>
</comment>
<evidence type="ECO:0000256" key="3">
    <source>
        <dbReference type="ARBA" id="ARBA00011581"/>
    </source>
</evidence>
<comment type="subcellular location">
    <subcellularLocation>
        <location evidence="1 10">Cell membrane</location>
        <topology evidence="1 10">Lipid-anchor</topology>
        <orientation evidence="1 10">Cytoplasmic side</orientation>
    </subcellularLocation>
</comment>
<dbReference type="GO" id="GO:0031681">
    <property type="term" value="F:G-protein beta-subunit binding"/>
    <property type="evidence" value="ECO:0007669"/>
    <property type="project" value="InterPro"/>
</dbReference>
<evidence type="ECO:0000259" key="11">
    <source>
        <dbReference type="PROSITE" id="PS50058"/>
    </source>
</evidence>
<keyword evidence="9" id="KW-0636">Prenylation</keyword>
<dbReference type="CDD" id="cd00068">
    <property type="entry name" value="GGL"/>
    <property type="match status" value="1"/>
</dbReference>
<evidence type="ECO:0000256" key="1">
    <source>
        <dbReference type="ARBA" id="ARBA00004342"/>
    </source>
</evidence>
<dbReference type="Pfam" id="PF00631">
    <property type="entry name" value="G-gamma"/>
    <property type="match status" value="1"/>
</dbReference>
<comment type="similarity">
    <text evidence="2 10">Belongs to the G protein gamma family.</text>
</comment>
<evidence type="ECO:0000256" key="4">
    <source>
        <dbReference type="ARBA" id="ARBA00022475"/>
    </source>
</evidence>
<keyword evidence="6 10" id="KW-0472">Membrane</keyword>
<evidence type="ECO:0000313" key="13">
    <source>
        <dbReference type="Proteomes" id="UP000269945"/>
    </source>
</evidence>
<dbReference type="SMART" id="SM01224">
    <property type="entry name" value="G_gamma"/>
    <property type="match status" value="1"/>
</dbReference>
<evidence type="ECO:0000256" key="7">
    <source>
        <dbReference type="ARBA" id="ARBA00023224"/>
    </source>
</evidence>
<dbReference type="AlphaFoldDB" id="A0A9X9Q6E6"/>
<dbReference type="PROSITE" id="PS50058">
    <property type="entry name" value="G_PROTEIN_GAMMA"/>
    <property type="match status" value="1"/>
</dbReference>
<protein>
    <recommendedName>
        <fullName evidence="10">Guanine nucleotide-binding protein subunit gamma</fullName>
    </recommendedName>
</protein>
<organism evidence="12 13">
    <name type="scientific">Gulo gulo</name>
    <name type="common">Wolverine</name>
    <name type="synonym">Gluton</name>
    <dbReference type="NCBI Taxonomy" id="48420"/>
    <lineage>
        <taxon>Eukaryota</taxon>
        <taxon>Metazoa</taxon>
        <taxon>Chordata</taxon>
        <taxon>Craniata</taxon>
        <taxon>Vertebrata</taxon>
        <taxon>Euteleostomi</taxon>
        <taxon>Mammalia</taxon>
        <taxon>Eutheria</taxon>
        <taxon>Laurasiatheria</taxon>
        <taxon>Carnivora</taxon>
        <taxon>Caniformia</taxon>
        <taxon>Musteloidea</taxon>
        <taxon>Mustelidae</taxon>
        <taxon>Guloninae</taxon>
        <taxon>Gulo</taxon>
    </lineage>
</organism>
<keyword evidence="13" id="KW-1185">Reference proteome</keyword>
<comment type="subunit">
    <text evidence="3">G proteins are composed of 3 units, alpha, beta and gamma.</text>
</comment>